<dbReference type="OMA" id="VEEWICS"/>
<evidence type="ECO:0000313" key="2">
    <source>
        <dbReference type="EMBL" id="CTR06247.1"/>
    </source>
</evidence>
<evidence type="ECO:0000313" key="5">
    <source>
        <dbReference type="Proteomes" id="UP000239560"/>
    </source>
</evidence>
<dbReference type="PANTHER" id="PTHR45691">
    <property type="entry name" value="PROTEIN DIAPHANOUS"/>
    <property type="match status" value="1"/>
</dbReference>
<feature type="region of interest" description="Disordered" evidence="1">
    <location>
        <begin position="198"/>
        <end position="266"/>
    </location>
</feature>
<protein>
    <submittedName>
        <fullName evidence="2 3">Proteophosphoglycan ppg4</fullName>
    </submittedName>
</protein>
<evidence type="ECO:0000256" key="1">
    <source>
        <dbReference type="SAM" id="MobiDB-lite"/>
    </source>
</evidence>
<dbReference type="Proteomes" id="UP000199069">
    <property type="component" value="Unassembled WGS sequence"/>
</dbReference>
<reference evidence="3 5" key="2">
    <citation type="journal article" date="2018" name="Elife">
        <title>Functional genomics of lipid metabolism in the oleaginous yeast Rhodosporidium toruloides.</title>
        <authorList>
            <person name="Coradetti S.T."/>
            <person name="Pinel D."/>
            <person name="Geiselman G."/>
            <person name="Ito M."/>
            <person name="Mondo S."/>
            <person name="Reilly M.C."/>
            <person name="Cheng Y.F."/>
            <person name="Bauer S."/>
            <person name="Grigoriev I."/>
            <person name="Gladden J.M."/>
            <person name="Simmons B.A."/>
            <person name="Brem R."/>
            <person name="Arkin A.P."/>
            <person name="Skerker J.M."/>
        </authorList>
    </citation>
    <scope>NUCLEOTIDE SEQUENCE [LARGE SCALE GENOMIC DNA]</scope>
    <source>
        <strain evidence="3 5">NBRC 0880</strain>
    </source>
</reference>
<dbReference type="InterPro" id="IPR051412">
    <property type="entry name" value="Formin_Homology_Diaphanous_sf"/>
</dbReference>
<feature type="compositionally biased region" description="Pro residues" evidence="1">
    <location>
        <begin position="302"/>
        <end position="325"/>
    </location>
</feature>
<keyword evidence="4" id="KW-1185">Reference proteome</keyword>
<feature type="compositionally biased region" description="Low complexity" evidence="1">
    <location>
        <begin position="663"/>
        <end position="691"/>
    </location>
</feature>
<feature type="region of interest" description="Disordered" evidence="1">
    <location>
        <begin position="292"/>
        <end position="346"/>
    </location>
</feature>
<feature type="compositionally biased region" description="Basic and acidic residues" evidence="1">
    <location>
        <begin position="647"/>
        <end position="662"/>
    </location>
</feature>
<feature type="compositionally biased region" description="Low complexity" evidence="1">
    <location>
        <begin position="435"/>
        <end position="446"/>
    </location>
</feature>
<organism evidence="2 4">
    <name type="scientific">Rhodotorula toruloides</name>
    <name type="common">Yeast</name>
    <name type="synonym">Rhodosporidium toruloides</name>
    <dbReference type="NCBI Taxonomy" id="5286"/>
    <lineage>
        <taxon>Eukaryota</taxon>
        <taxon>Fungi</taxon>
        <taxon>Dikarya</taxon>
        <taxon>Basidiomycota</taxon>
        <taxon>Pucciniomycotina</taxon>
        <taxon>Microbotryomycetes</taxon>
        <taxon>Sporidiobolales</taxon>
        <taxon>Sporidiobolaceae</taxon>
        <taxon>Rhodotorula</taxon>
    </lineage>
</organism>
<dbReference type="GO" id="GO:0030041">
    <property type="term" value="P:actin filament polymerization"/>
    <property type="evidence" value="ECO:0007669"/>
    <property type="project" value="TreeGrafter"/>
</dbReference>
<feature type="region of interest" description="Disordered" evidence="1">
    <location>
        <begin position="494"/>
        <end position="691"/>
    </location>
</feature>
<dbReference type="GO" id="GO:0005884">
    <property type="term" value="C:actin filament"/>
    <property type="evidence" value="ECO:0007669"/>
    <property type="project" value="TreeGrafter"/>
</dbReference>
<feature type="compositionally biased region" description="Pro residues" evidence="1">
    <location>
        <begin position="454"/>
        <end position="465"/>
    </location>
</feature>
<evidence type="ECO:0000313" key="4">
    <source>
        <dbReference type="Proteomes" id="UP000199069"/>
    </source>
</evidence>
<accession>A0A0K3CC99</accession>
<dbReference type="OrthoDB" id="2528337at2759"/>
<dbReference type="PANTHER" id="PTHR45691:SF6">
    <property type="entry name" value="PROTEIN DIAPHANOUS"/>
    <property type="match status" value="1"/>
</dbReference>
<feature type="compositionally biased region" description="Low complexity" evidence="1">
    <location>
        <begin position="563"/>
        <end position="576"/>
    </location>
</feature>
<dbReference type="STRING" id="5286.A0A0K3CC99"/>
<evidence type="ECO:0000313" key="3">
    <source>
        <dbReference type="EMBL" id="PRQ76359.1"/>
    </source>
</evidence>
<sequence>MAYEASADDSLALYAQEQPEQRDYAQYQHHQPVYALPAPDKAYLANSALDVTDGRSCAGIAPEELYGYATTAEGYAAPAYTFAPQRTASYGTTPSPGLPALSPSSATSFSSSSFSSTVSPLHHGSAATTPELQRSAGLLPPARIDGGGGGEYASQQDGRDGGFFASAQDSYMQQQQCVQYEGQATQYPPSSSAFVLPPAAPTTPRRHPPASHLYRSPSAYSVASTPTTSPYYRPSTPRSAIARRRSVDGLADSPTKRAAPRKVQAVTTTVDANGSPTKTVRRVARLSIEVPPAGQRGIAPLSAPPSTLPPPSWSTAPPPLPPPPSFTLQSEPIASSSASSPADQVLSEAAVREVEQLLGELGPILETGAYEQLEGANDESYIQLSPRAQARMPGGSYAQDGRAPPMSISISGVTLGEEDLALLEDPSLTSDVYDSPSRSYPASAPAWRTTFDLPPAPPPPVPPLPHAHYASYNDQYLSPTKPVSTYTLSHSVSMNSLALPPNPHQRAYSAQGHLPRSASSQDPFMSSSPPRTSSSVLRRRSSVDSVNLAASYGRYPYPPPLPQQQQQQQPFPAVLQPAPPQGAARPSTPPPKPAQANSKSPSKTTPKRKRGSPTKTKQPAAMFINYSSQDAKKLLSGVAPSGSSKKKREEDEARQRALEEAQARGYAAGIASASPVSVAASRSSSSGSAAH</sequence>
<dbReference type="Proteomes" id="UP000239560">
    <property type="component" value="Unassembled WGS sequence"/>
</dbReference>
<feature type="region of interest" description="Disordered" evidence="1">
    <location>
        <begin position="427"/>
        <end position="469"/>
    </location>
</feature>
<name>A0A0K3CC99_RHOTO</name>
<gene>
    <name evidence="2" type="primary">FGENESH: predicted gene_3.559</name>
    <name evidence="3" type="ORF">AAT19DRAFT_13381</name>
    <name evidence="2" type="ORF">BN2166_0021080</name>
</gene>
<feature type="compositionally biased region" description="Low complexity" evidence="1">
    <location>
        <begin position="526"/>
        <end position="536"/>
    </location>
</feature>
<dbReference type="AlphaFoldDB" id="A0A0K3CC99"/>
<feature type="region of interest" description="Disordered" evidence="1">
    <location>
        <begin position="138"/>
        <end position="164"/>
    </location>
</feature>
<dbReference type="EMBL" id="CWKI01000003">
    <property type="protein sequence ID" value="CTR06247.1"/>
    <property type="molecule type" value="Genomic_DNA"/>
</dbReference>
<dbReference type="EMBL" id="LCTV02000003">
    <property type="protein sequence ID" value="PRQ76359.1"/>
    <property type="molecule type" value="Genomic_DNA"/>
</dbReference>
<proteinExistence type="predicted"/>
<reference evidence="2 4" key="1">
    <citation type="submission" date="2015-07" db="EMBL/GenBank/DDBJ databases">
        <authorList>
            <person name="Cajimat M.N.B."/>
            <person name="Milazzo M.L."/>
            <person name="Fulhorst C.F."/>
        </authorList>
    </citation>
    <scope>NUCLEOTIDE SEQUENCE [LARGE SCALE GENOMIC DNA]</scope>
    <source>
        <strain evidence="2">Single colony</strain>
    </source>
</reference>
<feature type="compositionally biased region" description="Low complexity" evidence="1">
    <location>
        <begin position="224"/>
        <end position="239"/>
    </location>
</feature>